<keyword evidence="3" id="KW-1185">Reference proteome</keyword>
<feature type="compositionally biased region" description="Low complexity" evidence="1">
    <location>
        <begin position="262"/>
        <end position="271"/>
    </location>
</feature>
<organism evidence="2 3">
    <name type="scientific">Taenia crassiceps</name>
    <dbReference type="NCBI Taxonomy" id="6207"/>
    <lineage>
        <taxon>Eukaryota</taxon>
        <taxon>Metazoa</taxon>
        <taxon>Spiralia</taxon>
        <taxon>Lophotrochozoa</taxon>
        <taxon>Platyhelminthes</taxon>
        <taxon>Cestoda</taxon>
        <taxon>Eucestoda</taxon>
        <taxon>Cyclophyllidea</taxon>
        <taxon>Taeniidae</taxon>
        <taxon>Taenia</taxon>
    </lineage>
</organism>
<feature type="compositionally biased region" description="Low complexity" evidence="1">
    <location>
        <begin position="299"/>
        <end position="313"/>
    </location>
</feature>
<gene>
    <name evidence="2" type="ORF">TcWFU_001684</name>
</gene>
<keyword evidence="2" id="KW-0648">Protein biosynthesis</keyword>
<name>A0ABR4QPN5_9CEST</name>
<feature type="compositionally biased region" description="Basic and acidic residues" evidence="1">
    <location>
        <begin position="374"/>
        <end position="402"/>
    </location>
</feature>
<feature type="compositionally biased region" description="Acidic residues" evidence="1">
    <location>
        <begin position="502"/>
        <end position="528"/>
    </location>
</feature>
<evidence type="ECO:0000313" key="3">
    <source>
        <dbReference type="Proteomes" id="UP001651158"/>
    </source>
</evidence>
<dbReference type="EMBL" id="JAKROA010000001">
    <property type="protein sequence ID" value="KAL5111429.1"/>
    <property type="molecule type" value="Genomic_DNA"/>
</dbReference>
<feature type="region of interest" description="Disordered" evidence="1">
    <location>
        <begin position="864"/>
        <end position="888"/>
    </location>
</feature>
<dbReference type="Proteomes" id="UP001651158">
    <property type="component" value="Unassembled WGS sequence"/>
</dbReference>
<comment type="caution">
    <text evidence="2">The sequence shown here is derived from an EMBL/GenBank/DDBJ whole genome shotgun (WGS) entry which is preliminary data.</text>
</comment>
<feature type="compositionally biased region" description="Low complexity" evidence="1">
    <location>
        <begin position="229"/>
        <end position="245"/>
    </location>
</feature>
<feature type="region of interest" description="Disordered" evidence="1">
    <location>
        <begin position="296"/>
        <end position="315"/>
    </location>
</feature>
<accession>A0ABR4QPN5</accession>
<evidence type="ECO:0000313" key="2">
    <source>
        <dbReference type="EMBL" id="KAL5111429.1"/>
    </source>
</evidence>
<proteinExistence type="predicted"/>
<dbReference type="GO" id="GO:0003746">
    <property type="term" value="F:translation elongation factor activity"/>
    <property type="evidence" value="ECO:0007669"/>
    <property type="project" value="UniProtKB-KW"/>
</dbReference>
<sequence>MADLHKFIRQQFSDNNWSKHCDLSKISISKLKEIADAFNQLDVKSKLTLTFTYTNSVIPPDPGIAELIESVVLQALDEDNNFVRCVATALHSRHNFGRLIFDLSETSESFAKTLDSLRTCSTDGHISTRIPPLAELLDARITDAALDLSSSSPLPKDLKGNCLNSFCGFKVREKTPAQRMKESYLDRLQEECERRRVHVPIPGRSSGKQDGGEDVSYDGLNHHSHSLHLESPLGSRRAPSFPRRSSLARKTDINDGQVSAPTISASTGSSLASINSSTSARAKLLAIHNRSPAAVATVGRNGSSNSNSGAAGNTSRRMMLLASSTTSEPCERTTLRHQNTSGASVAGSKRSSGIKLLDFQDLPAIGLQAKKLRKEQQEKEREEKRKEREQKAQERREARDAARRARMLAHAAAAAGGKRAGVAMLSPPFHPVQQPVVSQALPLLQPISQQPPRLQPGLGTVAATAKPMGWDLQQPWTPFGVGPTRNHHRVRQPNRQGGSDQDGGDEAVDDEDEDYDDDEEEEEEEECEAVVGADGAFHLTAPRDFRGFTENTPENSVSLQPQQGAAPTTTILLQRSTQGGHFVPQLIATGQQAAAAQGGVFQAVPGGPRFRLVRPWAPPSQGQAPQDDTASKEGVTATASARLVQLPDGRIALATTAPHQISQQQQQQPQPQQQQTVVLANPGTRLQMAATPTAQIPASIPTSTLQAATGSPHQVLIRSPALVSAAPPHQQQQQTTVMVSPSLPQATLQVPAGQTVPLVASPRLQPRLIQIRPRTPVVATTASAVGSVAPSTAAAPGTIPVILPSLSSGTANITSSRSTGFQQRPRFVVANSFRQVVPTATVHNPPQQQTLMRIVPRPTQPPIAPATTGGAKQLLPQPPQAQPTPPLTQPKEKIHLTSTQLTSIQTLFQGANRLTRPDKAIILSFFSGKRVNPQPEGGTALRIRLSEYRERVIDAASGKVMDVAAETFIHLDYATGKFERVKSYRTLPPEQLMALPVQPKTATAATTTTTTNAP</sequence>
<feature type="region of interest" description="Disordered" evidence="1">
    <location>
        <begin position="614"/>
        <end position="636"/>
    </location>
</feature>
<feature type="region of interest" description="Disordered" evidence="1">
    <location>
        <begin position="474"/>
        <end position="529"/>
    </location>
</feature>
<feature type="region of interest" description="Disordered" evidence="1">
    <location>
        <begin position="196"/>
        <end position="271"/>
    </location>
</feature>
<evidence type="ECO:0000256" key="1">
    <source>
        <dbReference type="SAM" id="MobiDB-lite"/>
    </source>
</evidence>
<feature type="region of interest" description="Disordered" evidence="1">
    <location>
        <begin position="371"/>
        <end position="402"/>
    </location>
</feature>
<keyword evidence="2" id="KW-0251">Elongation factor</keyword>
<feature type="region of interest" description="Disordered" evidence="1">
    <location>
        <begin position="324"/>
        <end position="350"/>
    </location>
</feature>
<feature type="compositionally biased region" description="Pro residues" evidence="1">
    <location>
        <begin position="876"/>
        <end position="888"/>
    </location>
</feature>
<reference evidence="2 3" key="1">
    <citation type="journal article" date="2022" name="Front. Cell. Infect. Microbiol.">
        <title>The Genomes of Two Strains of Taenia crassiceps the Animal Model for the Study of Human Cysticercosis.</title>
        <authorList>
            <person name="Bobes R.J."/>
            <person name="Estrada K."/>
            <person name="Rios-Valencia D.G."/>
            <person name="Calderon-Gallegos A."/>
            <person name="de la Torre P."/>
            <person name="Carrero J.C."/>
            <person name="Sanchez-Flores A."/>
            <person name="Laclette J.P."/>
        </authorList>
    </citation>
    <scope>NUCLEOTIDE SEQUENCE [LARGE SCALE GENOMIC DNA]</scope>
    <source>
        <strain evidence="2">WFUcys</strain>
    </source>
</reference>
<protein>
    <submittedName>
        <fullName evidence="2">Negative elongation factor A</fullName>
    </submittedName>
</protein>